<dbReference type="InterPro" id="IPR011701">
    <property type="entry name" value="MFS"/>
</dbReference>
<dbReference type="AlphaFoldDB" id="A0A072PPD7"/>
<evidence type="ECO:0000256" key="3">
    <source>
        <dbReference type="ARBA" id="ARBA00022692"/>
    </source>
</evidence>
<sequence length="166" mass="18937">MMSLRFSRNAKVAPGGYSPAERGVVRRLDTFLLMFSCISQGIFTRFLDQMNIKNAYVSGMKEDLHLYGNELNYFTTYVNVGYCIMLVPSQIILRYVRPSFWLSGLEITWGVLTGLLAVTKDAKQVYAIRTFLGLCESSAWPGMMTILSEYAWMLLFNAGPELTWIR</sequence>
<organism evidence="6 7">
    <name type="scientific">Exophiala aquamarina CBS 119918</name>
    <dbReference type="NCBI Taxonomy" id="1182545"/>
    <lineage>
        <taxon>Eukaryota</taxon>
        <taxon>Fungi</taxon>
        <taxon>Dikarya</taxon>
        <taxon>Ascomycota</taxon>
        <taxon>Pezizomycotina</taxon>
        <taxon>Eurotiomycetes</taxon>
        <taxon>Chaetothyriomycetidae</taxon>
        <taxon>Chaetothyriales</taxon>
        <taxon>Herpotrichiellaceae</taxon>
        <taxon>Exophiala</taxon>
    </lineage>
</organism>
<keyword evidence="2" id="KW-0813">Transport</keyword>
<dbReference type="Proteomes" id="UP000027920">
    <property type="component" value="Unassembled WGS sequence"/>
</dbReference>
<keyword evidence="4" id="KW-1133">Transmembrane helix</keyword>
<reference evidence="6 7" key="1">
    <citation type="submission" date="2013-03" db="EMBL/GenBank/DDBJ databases">
        <title>The Genome Sequence of Exophiala aquamarina CBS 119918.</title>
        <authorList>
            <consortium name="The Broad Institute Genomics Platform"/>
            <person name="Cuomo C."/>
            <person name="de Hoog S."/>
            <person name="Gorbushina A."/>
            <person name="Walker B."/>
            <person name="Young S.K."/>
            <person name="Zeng Q."/>
            <person name="Gargeya S."/>
            <person name="Fitzgerald M."/>
            <person name="Haas B."/>
            <person name="Abouelleil A."/>
            <person name="Allen A.W."/>
            <person name="Alvarado L."/>
            <person name="Arachchi H.M."/>
            <person name="Berlin A.M."/>
            <person name="Chapman S.B."/>
            <person name="Gainer-Dewar J."/>
            <person name="Goldberg J."/>
            <person name="Griggs A."/>
            <person name="Gujja S."/>
            <person name="Hansen M."/>
            <person name="Howarth C."/>
            <person name="Imamovic A."/>
            <person name="Ireland A."/>
            <person name="Larimer J."/>
            <person name="McCowan C."/>
            <person name="Murphy C."/>
            <person name="Pearson M."/>
            <person name="Poon T.W."/>
            <person name="Priest M."/>
            <person name="Roberts A."/>
            <person name="Saif S."/>
            <person name="Shea T."/>
            <person name="Sisk P."/>
            <person name="Sykes S."/>
            <person name="Wortman J."/>
            <person name="Nusbaum C."/>
            <person name="Birren B."/>
        </authorList>
    </citation>
    <scope>NUCLEOTIDE SEQUENCE [LARGE SCALE GENOMIC DNA]</scope>
    <source>
        <strain evidence="6 7">CBS 119918</strain>
    </source>
</reference>
<comment type="caution">
    <text evidence="6">The sequence shown here is derived from an EMBL/GenBank/DDBJ whole genome shotgun (WGS) entry which is preliminary data.</text>
</comment>
<dbReference type="GO" id="GO:0022857">
    <property type="term" value="F:transmembrane transporter activity"/>
    <property type="evidence" value="ECO:0007669"/>
    <property type="project" value="InterPro"/>
</dbReference>
<dbReference type="Pfam" id="PF07690">
    <property type="entry name" value="MFS_1"/>
    <property type="match status" value="1"/>
</dbReference>
<dbReference type="Gene3D" id="1.20.1250.20">
    <property type="entry name" value="MFS general substrate transporter like domains"/>
    <property type="match status" value="1"/>
</dbReference>
<evidence type="ECO:0000256" key="5">
    <source>
        <dbReference type="ARBA" id="ARBA00023136"/>
    </source>
</evidence>
<dbReference type="GO" id="GO:0016020">
    <property type="term" value="C:membrane"/>
    <property type="evidence" value="ECO:0007669"/>
    <property type="project" value="UniProtKB-SubCell"/>
</dbReference>
<dbReference type="EMBL" id="AMGV01000004">
    <property type="protein sequence ID" value="KEF57355.1"/>
    <property type="molecule type" value="Genomic_DNA"/>
</dbReference>
<dbReference type="SUPFAM" id="SSF103473">
    <property type="entry name" value="MFS general substrate transporter"/>
    <property type="match status" value="1"/>
</dbReference>
<dbReference type="InterPro" id="IPR036259">
    <property type="entry name" value="MFS_trans_sf"/>
</dbReference>
<comment type="subcellular location">
    <subcellularLocation>
        <location evidence="1">Membrane</location>
        <topology evidence="1">Multi-pass membrane protein</topology>
    </subcellularLocation>
</comment>
<dbReference type="VEuPathDB" id="FungiDB:A1O9_05272"/>
<dbReference type="HOGENOM" id="CLU_1602724_0_0_1"/>
<dbReference type="RefSeq" id="XP_013259945.1">
    <property type="nucleotide sequence ID" value="XM_013404491.1"/>
</dbReference>
<dbReference type="PANTHER" id="PTHR43791:SF64">
    <property type="entry name" value="MAJOR FACILITATOR SUPERFAMILY (MFS) PROFILE DOMAIN-CONTAINING PROTEIN"/>
    <property type="match status" value="1"/>
</dbReference>
<protein>
    <recommendedName>
        <fullName evidence="8">Major facilitator superfamily (MFS) profile domain-containing protein</fullName>
    </recommendedName>
</protein>
<evidence type="ECO:0000256" key="4">
    <source>
        <dbReference type="ARBA" id="ARBA00022989"/>
    </source>
</evidence>
<keyword evidence="7" id="KW-1185">Reference proteome</keyword>
<evidence type="ECO:0000256" key="1">
    <source>
        <dbReference type="ARBA" id="ARBA00004141"/>
    </source>
</evidence>
<dbReference type="GeneID" id="25280198"/>
<keyword evidence="3" id="KW-0812">Transmembrane</keyword>
<dbReference type="PANTHER" id="PTHR43791">
    <property type="entry name" value="PERMEASE-RELATED"/>
    <property type="match status" value="1"/>
</dbReference>
<name>A0A072PPD7_9EURO</name>
<evidence type="ECO:0008006" key="8">
    <source>
        <dbReference type="Google" id="ProtNLM"/>
    </source>
</evidence>
<evidence type="ECO:0000256" key="2">
    <source>
        <dbReference type="ARBA" id="ARBA00022448"/>
    </source>
</evidence>
<dbReference type="OrthoDB" id="3639251at2759"/>
<evidence type="ECO:0000313" key="7">
    <source>
        <dbReference type="Proteomes" id="UP000027920"/>
    </source>
</evidence>
<keyword evidence="5" id="KW-0472">Membrane</keyword>
<evidence type="ECO:0000313" key="6">
    <source>
        <dbReference type="EMBL" id="KEF57355.1"/>
    </source>
</evidence>
<accession>A0A072PPD7</accession>
<gene>
    <name evidence="6" type="ORF">A1O9_05272</name>
</gene>
<proteinExistence type="predicted"/>